<dbReference type="EMBL" id="FPBK01000004">
    <property type="protein sequence ID" value="SFU45712.1"/>
    <property type="molecule type" value="Genomic_DNA"/>
</dbReference>
<dbReference type="RefSeq" id="WP_093024529.1">
    <property type="nucleotide sequence ID" value="NZ_FPBK01000004.1"/>
</dbReference>
<gene>
    <name evidence="2" type="ORF">SAMN05216480_10460</name>
</gene>
<evidence type="ECO:0000313" key="2">
    <source>
        <dbReference type="EMBL" id="SFU45712.1"/>
    </source>
</evidence>
<keyword evidence="3" id="KW-1185">Reference proteome</keyword>
<sequence length="163" mass="18244">MKSHLVKIAAAVLVTFSLFSFSIHTNPANKTVKCLIQTKNYAGEGAYIAVSLLNDKGAYEQTLYMVGDDEKWYDTLVEWWHQLGEKESVDAISGATITPGSRSVVAFEIPAEKIDQGYSIRFESAVEDQEYYEKDLEVALTSANLQGKFEGEGYIRYVRLIAK</sequence>
<evidence type="ECO:0000256" key="1">
    <source>
        <dbReference type="SAM" id="SignalP"/>
    </source>
</evidence>
<dbReference type="STRING" id="1224947.SAMN05216480_10460"/>
<evidence type="ECO:0000313" key="3">
    <source>
        <dbReference type="Proteomes" id="UP000199138"/>
    </source>
</evidence>
<dbReference type="Proteomes" id="UP000199138">
    <property type="component" value="Unassembled WGS sequence"/>
</dbReference>
<organism evidence="2 3">
    <name type="scientific">Pustulibacterium marinum</name>
    <dbReference type="NCBI Taxonomy" id="1224947"/>
    <lineage>
        <taxon>Bacteria</taxon>
        <taxon>Pseudomonadati</taxon>
        <taxon>Bacteroidota</taxon>
        <taxon>Flavobacteriia</taxon>
        <taxon>Flavobacteriales</taxon>
        <taxon>Flavobacteriaceae</taxon>
        <taxon>Pustulibacterium</taxon>
    </lineage>
</organism>
<keyword evidence="1" id="KW-0732">Signal</keyword>
<evidence type="ECO:0008006" key="4">
    <source>
        <dbReference type="Google" id="ProtNLM"/>
    </source>
</evidence>
<name>A0A1I7GB82_9FLAO</name>
<dbReference type="AlphaFoldDB" id="A0A1I7GB82"/>
<dbReference type="OrthoDB" id="1430845at2"/>
<dbReference type="InterPro" id="IPR014469">
    <property type="entry name" value="DUF2271"/>
</dbReference>
<feature type="chain" id="PRO_5011561957" description="Flagellin biosynthesis protein FlgD" evidence="1">
    <location>
        <begin position="26"/>
        <end position="163"/>
    </location>
</feature>
<feature type="signal peptide" evidence="1">
    <location>
        <begin position="1"/>
        <end position="25"/>
    </location>
</feature>
<proteinExistence type="predicted"/>
<reference evidence="2 3" key="1">
    <citation type="submission" date="2016-10" db="EMBL/GenBank/DDBJ databases">
        <authorList>
            <person name="de Groot N.N."/>
        </authorList>
    </citation>
    <scope>NUCLEOTIDE SEQUENCE [LARGE SCALE GENOMIC DNA]</scope>
    <source>
        <strain evidence="2 3">CGMCC 1.12333</strain>
    </source>
</reference>
<accession>A0A1I7GB82</accession>
<dbReference type="Pfam" id="PF10029">
    <property type="entry name" value="DUF2271"/>
    <property type="match status" value="1"/>
</dbReference>
<protein>
    <recommendedName>
        <fullName evidence="4">Flagellin biosynthesis protein FlgD</fullName>
    </recommendedName>
</protein>